<reference evidence="1" key="1">
    <citation type="submission" date="2021-03" db="EMBL/GenBank/DDBJ databases">
        <authorList>
            <consortium name="DOE Joint Genome Institute"/>
            <person name="Ahrendt S."/>
            <person name="Looney B.P."/>
            <person name="Miyauchi S."/>
            <person name="Morin E."/>
            <person name="Drula E."/>
            <person name="Courty P.E."/>
            <person name="Chicoki N."/>
            <person name="Fauchery L."/>
            <person name="Kohler A."/>
            <person name="Kuo A."/>
            <person name="Labutti K."/>
            <person name="Pangilinan J."/>
            <person name="Lipzen A."/>
            <person name="Riley R."/>
            <person name="Andreopoulos W."/>
            <person name="He G."/>
            <person name="Johnson J."/>
            <person name="Barry K.W."/>
            <person name="Grigoriev I.V."/>
            <person name="Nagy L."/>
            <person name="Hibbett D."/>
            <person name="Henrissat B."/>
            <person name="Matheny P.B."/>
            <person name="Labbe J."/>
            <person name="Martin F."/>
        </authorList>
    </citation>
    <scope>NUCLEOTIDE SEQUENCE</scope>
    <source>
        <strain evidence="1">HHB10654</strain>
    </source>
</reference>
<name>A0ACB8TAM9_9AGAM</name>
<evidence type="ECO:0000313" key="2">
    <source>
        <dbReference type="Proteomes" id="UP000814140"/>
    </source>
</evidence>
<keyword evidence="2" id="KW-1185">Reference proteome</keyword>
<organism evidence="1 2">
    <name type="scientific">Artomyces pyxidatus</name>
    <dbReference type="NCBI Taxonomy" id="48021"/>
    <lineage>
        <taxon>Eukaryota</taxon>
        <taxon>Fungi</taxon>
        <taxon>Dikarya</taxon>
        <taxon>Basidiomycota</taxon>
        <taxon>Agaricomycotina</taxon>
        <taxon>Agaricomycetes</taxon>
        <taxon>Russulales</taxon>
        <taxon>Auriscalpiaceae</taxon>
        <taxon>Artomyces</taxon>
    </lineage>
</organism>
<feature type="non-terminal residue" evidence="1">
    <location>
        <position position="1"/>
    </location>
</feature>
<proteinExistence type="predicted"/>
<dbReference type="Proteomes" id="UP000814140">
    <property type="component" value="Unassembled WGS sequence"/>
</dbReference>
<dbReference type="EMBL" id="MU277195">
    <property type="protein sequence ID" value="KAI0065549.1"/>
    <property type="molecule type" value="Genomic_DNA"/>
</dbReference>
<protein>
    <submittedName>
        <fullName evidence="1">Uncharacterized protein</fullName>
    </submittedName>
</protein>
<sequence>MTLDNTRRPYQTRRIATKRSVDKPCPRFTTTGACNRGLTCPYQHDPNKIAICWPFLHGTCPHTADTCALSHESTPNRTPLCVHFANNGRCTRVNCPFPHVHVGARTGVCREFAVLGYCERGLDCDKQHVRECPDFAERGDCPNKKCKLPHVIRANRRRQPAASSAAQAPIKVDDKTEATAESVGSTLTDGLQTSAPSVSAEEAQLGDEYISLTFHESESEEEDSDEEEDEGDDDDDGKNEEEGEGPTTSGDDDDAL</sequence>
<reference evidence="1" key="2">
    <citation type="journal article" date="2022" name="New Phytol.">
        <title>Evolutionary transition to the ectomycorrhizal habit in the genomes of a hyperdiverse lineage of mushroom-forming fungi.</title>
        <authorList>
            <person name="Looney B."/>
            <person name="Miyauchi S."/>
            <person name="Morin E."/>
            <person name="Drula E."/>
            <person name="Courty P.E."/>
            <person name="Kohler A."/>
            <person name="Kuo A."/>
            <person name="LaButti K."/>
            <person name="Pangilinan J."/>
            <person name="Lipzen A."/>
            <person name="Riley R."/>
            <person name="Andreopoulos W."/>
            <person name="He G."/>
            <person name="Johnson J."/>
            <person name="Nolan M."/>
            <person name="Tritt A."/>
            <person name="Barry K.W."/>
            <person name="Grigoriev I.V."/>
            <person name="Nagy L.G."/>
            <person name="Hibbett D."/>
            <person name="Henrissat B."/>
            <person name="Matheny P.B."/>
            <person name="Labbe J."/>
            <person name="Martin F.M."/>
        </authorList>
    </citation>
    <scope>NUCLEOTIDE SEQUENCE</scope>
    <source>
        <strain evidence="1">HHB10654</strain>
    </source>
</reference>
<evidence type="ECO:0000313" key="1">
    <source>
        <dbReference type="EMBL" id="KAI0065549.1"/>
    </source>
</evidence>
<gene>
    <name evidence="1" type="ORF">BV25DRAFT_1821987</name>
</gene>
<comment type="caution">
    <text evidence="1">The sequence shown here is derived from an EMBL/GenBank/DDBJ whole genome shotgun (WGS) entry which is preliminary data.</text>
</comment>
<accession>A0ACB8TAM9</accession>